<dbReference type="EMBL" id="KN848697">
    <property type="protein sequence ID" value="KIR78979.1"/>
    <property type="molecule type" value="Genomic_DNA"/>
</dbReference>
<evidence type="ECO:0000313" key="1">
    <source>
        <dbReference type="EMBL" id="KIR78979.1"/>
    </source>
</evidence>
<accession>A0ABR5BTN5</accession>
<feature type="non-terminal residue" evidence="1">
    <location>
        <position position="1"/>
    </location>
</feature>
<organism evidence="1 2">
    <name type="scientific">Cryptococcus gattii EJB2</name>
    <dbReference type="NCBI Taxonomy" id="1296103"/>
    <lineage>
        <taxon>Eukaryota</taxon>
        <taxon>Fungi</taxon>
        <taxon>Dikarya</taxon>
        <taxon>Basidiomycota</taxon>
        <taxon>Agaricomycotina</taxon>
        <taxon>Tremellomycetes</taxon>
        <taxon>Tremellales</taxon>
        <taxon>Cryptococcaceae</taxon>
        <taxon>Cryptococcus</taxon>
        <taxon>Cryptococcus gattii species complex</taxon>
    </lineage>
</organism>
<proteinExistence type="predicted"/>
<gene>
    <name evidence="1" type="ORF">I306_03993</name>
</gene>
<keyword evidence="2" id="KW-1185">Reference proteome</keyword>
<sequence>LGGYRTEVTVYAQTLSEARRIIESTEFLDINSRIYPIKQQLQPFKLDIKAITNEQNIQNVKAMRAVAKPLPI</sequence>
<reference evidence="1 2" key="1">
    <citation type="submission" date="2015-01" db="EMBL/GenBank/DDBJ databases">
        <title>The Genome Sequence of Cryptococcus gattii EJB2.</title>
        <authorList>
            <consortium name="The Broad Institute Genomics Platform"/>
            <person name="Cuomo C."/>
            <person name="Litvintseva A."/>
            <person name="Chen Y."/>
            <person name="Heitman J."/>
            <person name="Sun S."/>
            <person name="Springer D."/>
            <person name="Dromer F."/>
            <person name="Young S."/>
            <person name="Zeng Q."/>
            <person name="Gargeya S."/>
            <person name="Abouelleil A."/>
            <person name="Alvarado L."/>
            <person name="Chapman S.B."/>
            <person name="Gainer-Dewar J."/>
            <person name="Goldberg J."/>
            <person name="Griggs A."/>
            <person name="Gujja S."/>
            <person name="Hansen M."/>
            <person name="Howarth C."/>
            <person name="Imamovic A."/>
            <person name="Larimer J."/>
            <person name="Murphy C."/>
            <person name="Naylor J."/>
            <person name="Pearson M."/>
            <person name="Priest M."/>
            <person name="Roberts A."/>
            <person name="Saif S."/>
            <person name="Shea T."/>
            <person name="Sykes S."/>
            <person name="Wortman J."/>
            <person name="Nusbaum C."/>
            <person name="Birren B."/>
        </authorList>
    </citation>
    <scope>NUCLEOTIDE SEQUENCE [LARGE SCALE GENOMIC DNA]</scope>
    <source>
        <strain evidence="1 2">EJB2</strain>
    </source>
</reference>
<protein>
    <submittedName>
        <fullName evidence="1">Uncharacterized protein</fullName>
    </submittedName>
</protein>
<name>A0ABR5BTN5_9TREE</name>
<evidence type="ECO:0000313" key="2">
    <source>
        <dbReference type="Proteomes" id="UP000054272"/>
    </source>
</evidence>
<dbReference type="Proteomes" id="UP000054272">
    <property type="component" value="Unassembled WGS sequence"/>
</dbReference>